<comment type="similarity">
    <text evidence="1 2">Belongs to the small heat shock protein (HSP20) family.</text>
</comment>
<dbReference type="InterPro" id="IPR031107">
    <property type="entry name" value="Small_HSP"/>
</dbReference>
<evidence type="ECO:0000313" key="4">
    <source>
        <dbReference type="EMBL" id="NIJ12303.1"/>
    </source>
</evidence>
<dbReference type="PANTHER" id="PTHR11527">
    <property type="entry name" value="HEAT-SHOCK PROTEIN 20 FAMILY MEMBER"/>
    <property type="match status" value="1"/>
</dbReference>
<evidence type="ECO:0000256" key="1">
    <source>
        <dbReference type="PROSITE-ProRule" id="PRU00285"/>
    </source>
</evidence>
<proteinExistence type="inferred from homology"/>
<dbReference type="Gene3D" id="2.60.40.790">
    <property type="match status" value="1"/>
</dbReference>
<dbReference type="RefSeq" id="WP_167170868.1">
    <property type="nucleotide sequence ID" value="NZ_JAAOYM010000001.1"/>
</dbReference>
<dbReference type="InterPro" id="IPR008978">
    <property type="entry name" value="HSP20-like_chaperone"/>
</dbReference>
<dbReference type="EMBL" id="JAAOYM010000001">
    <property type="protein sequence ID" value="NIJ12303.1"/>
    <property type="molecule type" value="Genomic_DNA"/>
</dbReference>
<comment type="caution">
    <text evidence="4">The sequence shown here is derived from an EMBL/GenBank/DDBJ whole genome shotgun (WGS) entry which is preliminary data.</text>
</comment>
<dbReference type="Pfam" id="PF00011">
    <property type="entry name" value="HSP20"/>
    <property type="match status" value="1"/>
</dbReference>
<evidence type="ECO:0000256" key="2">
    <source>
        <dbReference type="RuleBase" id="RU003616"/>
    </source>
</evidence>
<feature type="domain" description="SHSP" evidence="3">
    <location>
        <begin position="30"/>
        <end position="139"/>
    </location>
</feature>
<dbReference type="PROSITE" id="PS01031">
    <property type="entry name" value="SHSP"/>
    <property type="match status" value="1"/>
</dbReference>
<reference evidence="4 5" key="1">
    <citation type="submission" date="2020-03" db="EMBL/GenBank/DDBJ databases">
        <title>Sequencing the genomes of 1000 actinobacteria strains.</title>
        <authorList>
            <person name="Klenk H.-P."/>
        </authorList>
    </citation>
    <scope>NUCLEOTIDE SEQUENCE [LARGE SCALE GENOMIC DNA]</scope>
    <source>
        <strain evidence="4 5">DSM 45685</strain>
    </source>
</reference>
<evidence type="ECO:0000313" key="5">
    <source>
        <dbReference type="Proteomes" id="UP000545493"/>
    </source>
</evidence>
<keyword evidence="5" id="KW-1185">Reference proteome</keyword>
<name>A0A7X5UQD8_9PSEU</name>
<accession>A0A7X5UQD8</accession>
<dbReference type="CDD" id="cd06464">
    <property type="entry name" value="ACD_sHsps-like"/>
    <property type="match status" value="1"/>
</dbReference>
<organism evidence="4 5">
    <name type="scientific">Saccharomonospora amisosensis</name>
    <dbReference type="NCBI Taxonomy" id="1128677"/>
    <lineage>
        <taxon>Bacteria</taxon>
        <taxon>Bacillati</taxon>
        <taxon>Actinomycetota</taxon>
        <taxon>Actinomycetes</taxon>
        <taxon>Pseudonocardiales</taxon>
        <taxon>Pseudonocardiaceae</taxon>
        <taxon>Saccharomonospora</taxon>
    </lineage>
</organism>
<dbReference type="SUPFAM" id="SSF49764">
    <property type="entry name" value="HSP20-like chaperones"/>
    <property type="match status" value="1"/>
</dbReference>
<dbReference type="AlphaFoldDB" id="A0A7X5UQD8"/>
<sequence>MTVPARRQSHSLLPDFQELMDMFPTFGALRPFDFHTIRVEDKVEEGRYLLRAELPGVDVDKDLNLTVSNGLLTIEATRSEEKAEKGRSEFRYGSFSRTVALPEGAKEDTIEASYDDGILTVTVELGRTEERAKQIPVRH</sequence>
<dbReference type="Proteomes" id="UP000545493">
    <property type="component" value="Unassembled WGS sequence"/>
</dbReference>
<evidence type="ECO:0000259" key="3">
    <source>
        <dbReference type="PROSITE" id="PS01031"/>
    </source>
</evidence>
<dbReference type="InterPro" id="IPR002068">
    <property type="entry name" value="A-crystallin/Hsp20_dom"/>
</dbReference>
<protein>
    <submittedName>
        <fullName evidence="4">HSP20 family molecular chaperone IbpA</fullName>
    </submittedName>
</protein>
<gene>
    <name evidence="4" type="ORF">FHU38_002647</name>
</gene>